<organism evidence="1 2">
    <name type="scientific">Thiorhodovibrio winogradskyi</name>
    <dbReference type="NCBI Taxonomy" id="77007"/>
    <lineage>
        <taxon>Bacteria</taxon>
        <taxon>Pseudomonadati</taxon>
        <taxon>Pseudomonadota</taxon>
        <taxon>Gammaproteobacteria</taxon>
        <taxon>Chromatiales</taxon>
        <taxon>Chromatiaceae</taxon>
        <taxon>Thiorhodovibrio</taxon>
    </lineage>
</organism>
<name>A0ABZ0S4A8_9GAMM</name>
<proteinExistence type="predicted"/>
<dbReference type="EMBL" id="CP121472">
    <property type="protein sequence ID" value="WPL15397.1"/>
    <property type="molecule type" value="Genomic_DNA"/>
</dbReference>
<dbReference type="Proteomes" id="UP001432180">
    <property type="component" value="Chromosome"/>
</dbReference>
<evidence type="ECO:0000313" key="1">
    <source>
        <dbReference type="EMBL" id="WPL15397.1"/>
    </source>
</evidence>
<reference evidence="1 2" key="1">
    <citation type="journal article" date="2023" name="Microorganisms">
        <title>Thiorhodovibrio frisius and Trv. litoralis spp. nov., Two Novel Members from a Clade of Fastidious Purple Sulfur Bacteria That Exhibit Unique Red-Shifted Light-Harvesting Capabilities.</title>
        <authorList>
            <person name="Methner A."/>
            <person name="Kuzyk S.B."/>
            <person name="Petersen J."/>
            <person name="Bauer S."/>
            <person name="Brinkmann H."/>
            <person name="Sichau K."/>
            <person name="Wanner G."/>
            <person name="Wolf J."/>
            <person name="Neumann-Schaal M."/>
            <person name="Henke P."/>
            <person name="Tank M."/>
            <person name="Sproer C."/>
            <person name="Bunk B."/>
            <person name="Overmann J."/>
        </authorList>
    </citation>
    <scope>NUCLEOTIDE SEQUENCE [LARGE SCALE GENOMIC DNA]</scope>
    <source>
        <strain evidence="1 2">DSM 6702</strain>
    </source>
</reference>
<sequence length="86" mass="9363">MRGTARTMHNTSPSPESLPEFLPEFLLESLLGKTGGETGRGNRLAQRFSELLVTDASQLAASILELSTGLSRQRAGMSHFIKIIPH</sequence>
<gene>
    <name evidence="1" type="ORF">Thiowin_00293</name>
</gene>
<evidence type="ECO:0000313" key="2">
    <source>
        <dbReference type="Proteomes" id="UP001432180"/>
    </source>
</evidence>
<protein>
    <submittedName>
        <fullName evidence="1">Uncharacterized protein</fullName>
    </submittedName>
</protein>
<accession>A0ABZ0S4A8</accession>
<keyword evidence="2" id="KW-1185">Reference proteome</keyword>